<name>A0A4D6H878_9EURY</name>
<protein>
    <recommendedName>
        <fullName evidence="2">histidine kinase</fullName>
        <ecNumber evidence="2">2.7.13.3</ecNumber>
    </recommendedName>
</protein>
<dbReference type="KEGG" id="hsn:DV733_02790"/>
<dbReference type="PANTHER" id="PTHR43711">
    <property type="entry name" value="TWO-COMPONENT HISTIDINE KINASE"/>
    <property type="match status" value="1"/>
</dbReference>
<evidence type="ECO:0000259" key="7">
    <source>
        <dbReference type="PROSITE" id="PS50109"/>
    </source>
</evidence>
<dbReference type="SUPFAM" id="SSF47384">
    <property type="entry name" value="Homodimeric domain of signal transducing histidine kinase"/>
    <property type="match status" value="1"/>
</dbReference>
<keyword evidence="3" id="KW-0808">Transferase</keyword>
<dbReference type="RefSeq" id="WP_049993668.1">
    <property type="nucleotide sequence ID" value="NZ_CP031310.1"/>
</dbReference>
<dbReference type="InterPro" id="IPR036097">
    <property type="entry name" value="HisK_dim/P_sf"/>
</dbReference>
<dbReference type="InterPro" id="IPR003594">
    <property type="entry name" value="HATPase_dom"/>
</dbReference>
<dbReference type="PANTHER" id="PTHR43711:SF1">
    <property type="entry name" value="HISTIDINE KINASE 1"/>
    <property type="match status" value="1"/>
</dbReference>
<dbReference type="SUPFAM" id="SSF55874">
    <property type="entry name" value="ATPase domain of HSP90 chaperone/DNA topoisomerase II/histidine kinase"/>
    <property type="match status" value="1"/>
</dbReference>
<keyword evidence="9" id="KW-1185">Reference proteome</keyword>
<dbReference type="EMBL" id="CP031310">
    <property type="protein sequence ID" value="QCC50224.1"/>
    <property type="molecule type" value="Genomic_DNA"/>
</dbReference>
<dbReference type="PROSITE" id="PS50109">
    <property type="entry name" value="HIS_KIN"/>
    <property type="match status" value="1"/>
</dbReference>
<dbReference type="InterPro" id="IPR005467">
    <property type="entry name" value="His_kinase_dom"/>
</dbReference>
<dbReference type="STRING" id="1457250.GCA_000755225_02855"/>
<evidence type="ECO:0000313" key="9">
    <source>
        <dbReference type="Proteomes" id="UP000296706"/>
    </source>
</evidence>
<dbReference type="Gene3D" id="1.10.287.130">
    <property type="match status" value="1"/>
</dbReference>
<accession>A0A4D6H878</accession>
<dbReference type="InterPro" id="IPR036890">
    <property type="entry name" value="HATPase_C_sf"/>
</dbReference>
<organism evidence="8 9">
    <name type="scientific">Halapricum salinum</name>
    <dbReference type="NCBI Taxonomy" id="1457250"/>
    <lineage>
        <taxon>Archaea</taxon>
        <taxon>Methanobacteriati</taxon>
        <taxon>Methanobacteriota</taxon>
        <taxon>Stenosarchaea group</taxon>
        <taxon>Halobacteria</taxon>
        <taxon>Halobacteriales</taxon>
        <taxon>Haloarculaceae</taxon>
        <taxon>Halapricum</taxon>
    </lineage>
</organism>
<dbReference type="Gene3D" id="3.30.450.20">
    <property type="entry name" value="PAS domain"/>
    <property type="match status" value="1"/>
</dbReference>
<evidence type="ECO:0000256" key="1">
    <source>
        <dbReference type="ARBA" id="ARBA00000085"/>
    </source>
</evidence>
<dbReference type="SUPFAM" id="SSF55785">
    <property type="entry name" value="PYP-like sensor domain (PAS domain)"/>
    <property type="match status" value="1"/>
</dbReference>
<evidence type="ECO:0000256" key="5">
    <source>
        <dbReference type="ARBA" id="ARBA00023012"/>
    </source>
</evidence>
<dbReference type="InterPro" id="IPR035965">
    <property type="entry name" value="PAS-like_dom_sf"/>
</dbReference>
<sequence length="668" mass="72726">MTLVRRLLDSRPIVLVVGPGEVDRVQYLGTALGESVVQGVDSAAVVERANELGVACVVIDRAETEDWDGLIDRLIAVSDPPSVVLVVDEPDRAAVEATHVDADCGPVFLALAEQALESVVETAVERYLDCQADALKRAALESFFQGTDQTMFLKDRTGTYLQYAPGEERADLSDVVGQTDTDLRDHDGFGEHWLELDRQVLDSGEPECRTIVEPDSTDRRYESTLVPWTGATGPPLGVVGSRTEISDVRAQEERLERERERLEQLSRYLSHDLKNPLIVADGYLDLAKSEGDEAALERVEDALGRMSELIDDLSLMAQNRSEIDATVPQADLSAVVARTWEPLAREETAVELELAVPEGTLVDARAASLRPLLENLFKNALVHGRADEQTPLTVTVGLLDGGFYVADDGPGIPDSERQQVFTEGYSSEDGRTGDGLTIVQDIVDANDWGISITDSDGDGAQFEITNCLLVPEPDRTLPAAASLTLDQTVDVGTVTVLGSVSTDASRVTVTAEGRDIWQDHNDFTFHCAAVEGPVRIQAQIPTIDASEPFSKAGLMVRDELDAESGHAYIGRNADHVIELLHQPTATDMTTGHQLTVSDDTQRTVRLDREGDLVTRFLSGPDGEWQPIDQRRIDLEDTVYVGLAACSTVPGETSTATFEDIVVERLEVE</sequence>
<dbReference type="InterPro" id="IPR003661">
    <property type="entry name" value="HisK_dim/P_dom"/>
</dbReference>
<dbReference type="Pfam" id="PF00512">
    <property type="entry name" value="HisKA"/>
    <property type="match status" value="1"/>
</dbReference>
<dbReference type="Pfam" id="PF02518">
    <property type="entry name" value="HATPase_c"/>
    <property type="match status" value="1"/>
</dbReference>
<dbReference type="CDD" id="cd00082">
    <property type="entry name" value="HisKA"/>
    <property type="match status" value="1"/>
</dbReference>
<comment type="catalytic activity">
    <reaction evidence="1">
        <text>ATP + protein L-histidine = ADP + protein N-phospho-L-histidine.</text>
        <dbReference type="EC" id="2.7.13.3"/>
    </reaction>
</comment>
<feature type="domain" description="Histidine kinase" evidence="7">
    <location>
        <begin position="268"/>
        <end position="465"/>
    </location>
</feature>
<dbReference type="Gene3D" id="3.30.565.10">
    <property type="entry name" value="Histidine kinase-like ATPase, C-terminal domain"/>
    <property type="match status" value="1"/>
</dbReference>
<evidence type="ECO:0000313" key="8">
    <source>
        <dbReference type="EMBL" id="QCC50224.1"/>
    </source>
</evidence>
<dbReference type="CDD" id="cd00075">
    <property type="entry name" value="HATPase"/>
    <property type="match status" value="1"/>
</dbReference>
<evidence type="ECO:0000256" key="2">
    <source>
        <dbReference type="ARBA" id="ARBA00012438"/>
    </source>
</evidence>
<proteinExistence type="predicted"/>
<gene>
    <name evidence="8" type="ORF">DV733_02790</name>
</gene>
<dbReference type="InterPro" id="IPR050736">
    <property type="entry name" value="Sensor_HK_Regulatory"/>
</dbReference>
<dbReference type="AlphaFoldDB" id="A0A4D6H878"/>
<dbReference type="OrthoDB" id="8127at2157"/>
<dbReference type="GO" id="GO:0000155">
    <property type="term" value="F:phosphorelay sensor kinase activity"/>
    <property type="evidence" value="ECO:0007669"/>
    <property type="project" value="InterPro"/>
</dbReference>
<dbReference type="Proteomes" id="UP000296706">
    <property type="component" value="Chromosome"/>
</dbReference>
<dbReference type="Gene3D" id="2.60.120.200">
    <property type="match status" value="1"/>
</dbReference>
<dbReference type="SMART" id="SM00387">
    <property type="entry name" value="HATPase_c"/>
    <property type="match status" value="1"/>
</dbReference>
<keyword evidence="5" id="KW-0902">Two-component regulatory system</keyword>
<reference evidence="8 9" key="1">
    <citation type="journal article" date="2019" name="Nat. Commun.">
        <title>A new type of DNA phosphorothioation-based antiviral system in archaea.</title>
        <authorList>
            <person name="Xiong L."/>
            <person name="Liu S."/>
            <person name="Chen S."/>
            <person name="Xiao Y."/>
            <person name="Zhu B."/>
            <person name="Gao Y."/>
            <person name="Zhang Y."/>
            <person name="Chen B."/>
            <person name="Luo J."/>
            <person name="Deng Z."/>
            <person name="Chen X."/>
            <person name="Wang L."/>
            <person name="Chen S."/>
        </authorList>
    </citation>
    <scope>NUCLEOTIDE SEQUENCE [LARGE SCALE GENOMIC DNA]</scope>
    <source>
        <strain evidence="8 9">CBA1105</strain>
    </source>
</reference>
<feature type="coiled-coil region" evidence="6">
    <location>
        <begin position="245"/>
        <end position="272"/>
    </location>
</feature>
<evidence type="ECO:0000256" key="4">
    <source>
        <dbReference type="ARBA" id="ARBA00022777"/>
    </source>
</evidence>
<keyword evidence="4 8" id="KW-0418">Kinase</keyword>
<evidence type="ECO:0000256" key="3">
    <source>
        <dbReference type="ARBA" id="ARBA00022679"/>
    </source>
</evidence>
<dbReference type="GeneID" id="39846757"/>
<dbReference type="SMART" id="SM00388">
    <property type="entry name" value="HisKA"/>
    <property type="match status" value="1"/>
</dbReference>
<dbReference type="EC" id="2.7.13.3" evidence="2"/>
<evidence type="ECO:0000256" key="6">
    <source>
        <dbReference type="SAM" id="Coils"/>
    </source>
</evidence>
<keyword evidence="6" id="KW-0175">Coiled coil</keyword>